<dbReference type="Proteomes" id="UP000299102">
    <property type="component" value="Unassembled WGS sequence"/>
</dbReference>
<gene>
    <name evidence="1" type="ORF">EVAR_59166_1</name>
</gene>
<dbReference type="EMBL" id="BGZK01001415">
    <property type="protein sequence ID" value="GBP79492.1"/>
    <property type="molecule type" value="Genomic_DNA"/>
</dbReference>
<comment type="caution">
    <text evidence="1">The sequence shown here is derived from an EMBL/GenBank/DDBJ whole genome shotgun (WGS) entry which is preliminary data.</text>
</comment>
<protein>
    <submittedName>
        <fullName evidence="1">Uncharacterized protein</fullName>
    </submittedName>
</protein>
<evidence type="ECO:0000313" key="1">
    <source>
        <dbReference type="EMBL" id="GBP79492.1"/>
    </source>
</evidence>
<name>A0A4C1YX30_EUMVA</name>
<dbReference type="AlphaFoldDB" id="A0A4C1YX30"/>
<proteinExistence type="predicted"/>
<evidence type="ECO:0000313" key="2">
    <source>
        <dbReference type="Proteomes" id="UP000299102"/>
    </source>
</evidence>
<keyword evidence="2" id="KW-1185">Reference proteome</keyword>
<accession>A0A4C1YX30</accession>
<organism evidence="1 2">
    <name type="scientific">Eumeta variegata</name>
    <name type="common">Bagworm moth</name>
    <name type="synonym">Eumeta japonica</name>
    <dbReference type="NCBI Taxonomy" id="151549"/>
    <lineage>
        <taxon>Eukaryota</taxon>
        <taxon>Metazoa</taxon>
        <taxon>Ecdysozoa</taxon>
        <taxon>Arthropoda</taxon>
        <taxon>Hexapoda</taxon>
        <taxon>Insecta</taxon>
        <taxon>Pterygota</taxon>
        <taxon>Neoptera</taxon>
        <taxon>Endopterygota</taxon>
        <taxon>Lepidoptera</taxon>
        <taxon>Glossata</taxon>
        <taxon>Ditrysia</taxon>
        <taxon>Tineoidea</taxon>
        <taxon>Psychidae</taxon>
        <taxon>Oiketicinae</taxon>
        <taxon>Eumeta</taxon>
    </lineage>
</organism>
<sequence length="96" mass="10091">MSFAANQILSSGGSEMIGVGRQLSAEMDQSRKADVMDGEKSGFDVIRLLPLALDGTLGASMLEASIKNRSRACQAICNLGLDTPVVLPVTIHEGNN</sequence>
<reference evidence="1 2" key="1">
    <citation type="journal article" date="2019" name="Commun. Biol.">
        <title>The bagworm genome reveals a unique fibroin gene that provides high tensile strength.</title>
        <authorList>
            <person name="Kono N."/>
            <person name="Nakamura H."/>
            <person name="Ohtoshi R."/>
            <person name="Tomita M."/>
            <person name="Numata K."/>
            <person name="Arakawa K."/>
        </authorList>
    </citation>
    <scope>NUCLEOTIDE SEQUENCE [LARGE SCALE GENOMIC DNA]</scope>
</reference>